<dbReference type="PANTHER" id="PTHR30136:SF24">
    <property type="entry name" value="HTH-TYPE TRANSCRIPTIONAL REPRESSOR ALLR"/>
    <property type="match status" value="1"/>
</dbReference>
<evidence type="ECO:0000313" key="6">
    <source>
        <dbReference type="EMBL" id="MBB3044760.1"/>
    </source>
</evidence>
<proteinExistence type="predicted"/>
<protein>
    <submittedName>
        <fullName evidence="6">DNA-binding IclR family transcriptional regulator</fullName>
    </submittedName>
</protein>
<evidence type="ECO:0000259" key="4">
    <source>
        <dbReference type="PROSITE" id="PS51077"/>
    </source>
</evidence>
<dbReference type="InterPro" id="IPR036388">
    <property type="entry name" value="WH-like_DNA-bd_sf"/>
</dbReference>
<dbReference type="Proteomes" id="UP000589626">
    <property type="component" value="Unassembled WGS sequence"/>
</dbReference>
<dbReference type="InterPro" id="IPR029016">
    <property type="entry name" value="GAF-like_dom_sf"/>
</dbReference>
<dbReference type="SUPFAM" id="SSF55781">
    <property type="entry name" value="GAF domain-like"/>
    <property type="match status" value="1"/>
</dbReference>
<evidence type="ECO:0000256" key="3">
    <source>
        <dbReference type="ARBA" id="ARBA00023163"/>
    </source>
</evidence>
<dbReference type="PROSITE" id="PS51078">
    <property type="entry name" value="ICLR_ED"/>
    <property type="match status" value="1"/>
</dbReference>
<evidence type="ECO:0000256" key="2">
    <source>
        <dbReference type="ARBA" id="ARBA00023125"/>
    </source>
</evidence>
<dbReference type="SUPFAM" id="SSF46785">
    <property type="entry name" value="Winged helix' DNA-binding domain"/>
    <property type="match status" value="1"/>
</dbReference>
<dbReference type="InterPro" id="IPR036390">
    <property type="entry name" value="WH_DNA-bd_sf"/>
</dbReference>
<accession>A0A7W4VZV9</accession>
<comment type="caution">
    <text evidence="6">The sequence shown here is derived from an EMBL/GenBank/DDBJ whole genome shotgun (WGS) entry which is preliminary data.</text>
</comment>
<dbReference type="Gene3D" id="3.30.450.40">
    <property type="match status" value="1"/>
</dbReference>
<dbReference type="Gene3D" id="1.10.10.10">
    <property type="entry name" value="Winged helix-like DNA-binding domain superfamily/Winged helix DNA-binding domain"/>
    <property type="match status" value="1"/>
</dbReference>
<dbReference type="InterPro" id="IPR050707">
    <property type="entry name" value="HTH_MetabolicPath_Reg"/>
</dbReference>
<keyword evidence="7" id="KW-1185">Reference proteome</keyword>
<evidence type="ECO:0000259" key="5">
    <source>
        <dbReference type="PROSITE" id="PS51078"/>
    </source>
</evidence>
<sequence length="264" mass="27708">MPPSASSAPDTAIMRCLRVLDCLGATPGPHTPTTIGATTGLPPATVHRILATLVEWGGVERIGRGRYRLGLHMWRLGAAVPSARVLRDLALPYLEDLYEATHLVVHMAVPDGDEVLYLEKITARRSVRVTSGVGRRLPMHATGPGKVLLAFGDPSLLERVVENGLPRLTPATITSERALRAALADIRRTGVAISREEASAGTASVAAPVFAEGRDAVAALAVVGAADSIDTARLAQPLRTVAHALSRALQARAQVGGLPPASFN</sequence>
<keyword evidence="2 6" id="KW-0238">DNA-binding</keyword>
<dbReference type="PANTHER" id="PTHR30136">
    <property type="entry name" value="HELIX-TURN-HELIX TRANSCRIPTIONAL REGULATOR, ICLR FAMILY"/>
    <property type="match status" value="1"/>
</dbReference>
<dbReference type="EMBL" id="JACHWR010000003">
    <property type="protein sequence ID" value="MBB3044760.1"/>
    <property type="molecule type" value="Genomic_DNA"/>
</dbReference>
<dbReference type="InterPro" id="IPR005471">
    <property type="entry name" value="Tscrpt_reg_IclR_N"/>
</dbReference>
<dbReference type="RefSeq" id="WP_183594709.1">
    <property type="nucleotide sequence ID" value="NZ_JACHWR010000003.1"/>
</dbReference>
<reference evidence="6 7" key="1">
    <citation type="submission" date="2020-08" db="EMBL/GenBank/DDBJ databases">
        <title>Sequencing the genomes of 1000 actinobacteria strains.</title>
        <authorList>
            <person name="Klenk H.-P."/>
        </authorList>
    </citation>
    <scope>NUCLEOTIDE SEQUENCE [LARGE SCALE GENOMIC DNA]</scope>
    <source>
        <strain evidence="6 7">DSM 105498</strain>
    </source>
</reference>
<dbReference type="SMART" id="SM00346">
    <property type="entry name" value="HTH_ICLR"/>
    <property type="match status" value="1"/>
</dbReference>
<dbReference type="Pfam" id="PF09339">
    <property type="entry name" value="HTH_IclR"/>
    <property type="match status" value="1"/>
</dbReference>
<evidence type="ECO:0000256" key="1">
    <source>
        <dbReference type="ARBA" id="ARBA00023015"/>
    </source>
</evidence>
<dbReference type="GO" id="GO:0003677">
    <property type="term" value="F:DNA binding"/>
    <property type="evidence" value="ECO:0007669"/>
    <property type="project" value="UniProtKB-KW"/>
</dbReference>
<gene>
    <name evidence="6" type="ORF">FHU40_004597</name>
</gene>
<dbReference type="Pfam" id="PF01614">
    <property type="entry name" value="IclR_C"/>
    <property type="match status" value="1"/>
</dbReference>
<evidence type="ECO:0000313" key="7">
    <source>
        <dbReference type="Proteomes" id="UP000589626"/>
    </source>
</evidence>
<dbReference type="PROSITE" id="PS51077">
    <property type="entry name" value="HTH_ICLR"/>
    <property type="match status" value="1"/>
</dbReference>
<keyword evidence="1" id="KW-0805">Transcription regulation</keyword>
<dbReference type="InterPro" id="IPR014757">
    <property type="entry name" value="Tscrpt_reg_IclR_C"/>
</dbReference>
<organism evidence="6 7">
    <name type="scientific">Nocardioides soli</name>
    <dbReference type="NCBI Taxonomy" id="1036020"/>
    <lineage>
        <taxon>Bacteria</taxon>
        <taxon>Bacillati</taxon>
        <taxon>Actinomycetota</taxon>
        <taxon>Actinomycetes</taxon>
        <taxon>Propionibacteriales</taxon>
        <taxon>Nocardioidaceae</taxon>
        <taxon>Nocardioides</taxon>
    </lineage>
</organism>
<dbReference type="GO" id="GO:0003700">
    <property type="term" value="F:DNA-binding transcription factor activity"/>
    <property type="evidence" value="ECO:0007669"/>
    <property type="project" value="TreeGrafter"/>
</dbReference>
<keyword evidence="3" id="KW-0804">Transcription</keyword>
<name>A0A7W4VZV9_9ACTN</name>
<dbReference type="AlphaFoldDB" id="A0A7W4VZV9"/>
<feature type="domain" description="HTH iclR-type" evidence="4">
    <location>
        <begin position="10"/>
        <end position="71"/>
    </location>
</feature>
<dbReference type="GO" id="GO:0045892">
    <property type="term" value="P:negative regulation of DNA-templated transcription"/>
    <property type="evidence" value="ECO:0007669"/>
    <property type="project" value="TreeGrafter"/>
</dbReference>
<feature type="domain" description="IclR-ED" evidence="5">
    <location>
        <begin position="72"/>
        <end position="251"/>
    </location>
</feature>